<dbReference type="PANTHER" id="PTHR11073:SF1">
    <property type="entry name" value="CALNEXIN 14D-RELATED"/>
    <property type="match status" value="1"/>
</dbReference>
<feature type="compositionally biased region" description="Acidic residues" evidence="10">
    <location>
        <begin position="577"/>
        <end position="589"/>
    </location>
</feature>
<dbReference type="KEGG" id="tpf:TPHA_0H03080"/>
<evidence type="ECO:0000256" key="6">
    <source>
        <dbReference type="ARBA" id="ARBA00023136"/>
    </source>
</evidence>
<dbReference type="OMA" id="SGCGKWE"/>
<evidence type="ECO:0008006" key="13">
    <source>
        <dbReference type="Google" id="ProtNLM"/>
    </source>
</evidence>
<keyword evidence="3 9" id="KW-0812">Transmembrane</keyword>
<feature type="region of interest" description="Disordered" evidence="10">
    <location>
        <begin position="266"/>
        <end position="324"/>
    </location>
</feature>
<dbReference type="STRING" id="1071381.G8BWR0"/>
<feature type="signal peptide" evidence="9">
    <location>
        <begin position="1"/>
        <end position="21"/>
    </location>
</feature>
<dbReference type="InterPro" id="IPR001580">
    <property type="entry name" value="Calret/calnex"/>
</dbReference>
<dbReference type="EMBL" id="HE612863">
    <property type="protein sequence ID" value="CCE64511.1"/>
    <property type="molecule type" value="Genomic_DNA"/>
</dbReference>
<organism evidence="11 12">
    <name type="scientific">Tetrapisispora phaffii (strain ATCC 24235 / CBS 4417 / NBRC 1672 / NRRL Y-8282 / UCD 70-5)</name>
    <name type="common">Yeast</name>
    <name type="synonym">Fabospora phaffii</name>
    <dbReference type="NCBI Taxonomy" id="1071381"/>
    <lineage>
        <taxon>Eukaryota</taxon>
        <taxon>Fungi</taxon>
        <taxon>Dikarya</taxon>
        <taxon>Ascomycota</taxon>
        <taxon>Saccharomycotina</taxon>
        <taxon>Saccharomycetes</taxon>
        <taxon>Saccharomycetales</taxon>
        <taxon>Saccharomycetaceae</taxon>
        <taxon>Tetrapisispora</taxon>
    </lineage>
</organism>
<evidence type="ECO:0000313" key="11">
    <source>
        <dbReference type="EMBL" id="CCE64511.1"/>
    </source>
</evidence>
<dbReference type="GO" id="GO:0005789">
    <property type="term" value="C:endoplasmic reticulum membrane"/>
    <property type="evidence" value="ECO:0007669"/>
    <property type="project" value="UniProtKB-SubCell"/>
</dbReference>
<feature type="chain" id="PRO_5005132970" description="Calnexin" evidence="9">
    <location>
        <begin position="22"/>
        <end position="610"/>
    </location>
</feature>
<name>G8BWR0_TETPH</name>
<evidence type="ECO:0000256" key="2">
    <source>
        <dbReference type="ARBA" id="ARBA00010983"/>
    </source>
</evidence>
<dbReference type="PROSITE" id="PS00804">
    <property type="entry name" value="CALRETICULIN_2"/>
    <property type="match status" value="1"/>
</dbReference>
<accession>G8BWR0</accession>
<feature type="compositionally biased region" description="Basic and acidic residues" evidence="10">
    <location>
        <begin position="291"/>
        <end position="324"/>
    </location>
</feature>
<comment type="similarity">
    <text evidence="2 9">Belongs to the calreticulin family.</text>
</comment>
<keyword evidence="6 9" id="KW-0472">Membrane</keyword>
<sequence length="610" mass="68321">MSNIKFLVALLAAASVATVSADKNGSGYKFEHPAIKEHDFKLADDSFFEDFQGYDSEKAFRKKWISSKKKINDRYSDELVEQYPVKWGLEEAYIVPGFVGDKSLVTYTDKGFGMIGTVFKKPIVMEDGDDLVIQYETKIQTALECGGAFIKLLPPIKKSQLKKYGGEDSPTLELIFGPDNCAPYTNEVHLGFRRHNPISNKTELVFFEKAPESRLGEDLKSHLYTLRLNGKTQDFELRFDGEVTFAANLLDEGVFDPPFGGPKMIPDPNAVQPETWDDRKTIPDPSKTKPKTWDDRAVIPDPEAKKPEKWDESIPKYIPDPERTKQPEWWNEEADGEWVAPLITNPSCDTEFGCGEWTAELISNPDYKGLWEQPMIENPDYMGVWEPELIKNPEHYEDSTPSKLSEPVGGILFEFYSGSIDLLFDNIYVGKSIKEAEMIGNATFKAKRELEDKELALGGGVSVPLDNETTQKHKRGDNEDKLKESDGALADLFIAYTKIVPPYLQGLGVGLILVVLVVGAGLIVLTGVNTLKTGDERRTAKATKTAEAKEKEPKENKDEKVETEATSTSVSNAVVEEANETVVEEDEDPEEVELRLRKKMIGISLEIPNQ</sequence>
<dbReference type="Gene3D" id="2.10.250.10">
    <property type="entry name" value="Calreticulin/calnexin, P domain"/>
    <property type="match status" value="1"/>
</dbReference>
<evidence type="ECO:0000256" key="4">
    <source>
        <dbReference type="ARBA" id="ARBA00022824"/>
    </source>
</evidence>
<keyword evidence="12" id="KW-1185">Reference proteome</keyword>
<dbReference type="GO" id="GO:0006457">
    <property type="term" value="P:protein folding"/>
    <property type="evidence" value="ECO:0007669"/>
    <property type="project" value="InterPro"/>
</dbReference>
<dbReference type="RefSeq" id="XP_003686945.1">
    <property type="nucleotide sequence ID" value="XM_003686897.1"/>
</dbReference>
<feature type="region of interest" description="Disordered" evidence="10">
    <location>
        <begin position="461"/>
        <end position="481"/>
    </location>
</feature>
<dbReference type="eggNOG" id="KOG0675">
    <property type="taxonomic scope" value="Eukaryota"/>
</dbReference>
<reference evidence="11 12" key="1">
    <citation type="journal article" date="2011" name="Proc. Natl. Acad. Sci. U.S.A.">
        <title>Evolutionary erosion of yeast sex chromosomes by mating-type switching accidents.</title>
        <authorList>
            <person name="Gordon J.L."/>
            <person name="Armisen D."/>
            <person name="Proux-Wera E."/>
            <person name="Oheigeartaigh S.S."/>
            <person name="Byrne K.P."/>
            <person name="Wolfe K.H."/>
        </authorList>
    </citation>
    <scope>NUCLEOTIDE SEQUENCE [LARGE SCALE GENOMIC DNA]</scope>
    <source>
        <strain evidence="12">ATCC 24235 / CBS 4417 / NBRC 1672 / NRRL Y-8282 / UCD 70-5</strain>
    </source>
</reference>
<dbReference type="GO" id="GO:0051082">
    <property type="term" value="F:unfolded protein binding"/>
    <property type="evidence" value="ECO:0007669"/>
    <property type="project" value="InterPro"/>
</dbReference>
<dbReference type="SUPFAM" id="SSF49899">
    <property type="entry name" value="Concanavalin A-like lectins/glucanases"/>
    <property type="match status" value="1"/>
</dbReference>
<dbReference type="HOGENOM" id="CLU_018224_1_2_1"/>
<dbReference type="Pfam" id="PF00262">
    <property type="entry name" value="Calreticulin"/>
    <property type="match status" value="1"/>
</dbReference>
<feature type="region of interest" description="Disordered" evidence="10">
    <location>
        <begin position="535"/>
        <end position="589"/>
    </location>
</feature>
<dbReference type="InterPro" id="IPR018124">
    <property type="entry name" value="Calret/calnex_CS"/>
</dbReference>
<feature type="disulfide bond" evidence="8">
    <location>
        <begin position="145"/>
        <end position="181"/>
    </location>
</feature>
<protein>
    <recommendedName>
        <fullName evidence="13">Calnexin</fullName>
    </recommendedName>
</protein>
<evidence type="ECO:0000256" key="7">
    <source>
        <dbReference type="ARBA" id="ARBA00023186"/>
    </source>
</evidence>
<evidence type="ECO:0000313" key="12">
    <source>
        <dbReference type="Proteomes" id="UP000005666"/>
    </source>
</evidence>
<dbReference type="GO" id="GO:0005509">
    <property type="term" value="F:calcium ion binding"/>
    <property type="evidence" value="ECO:0007669"/>
    <property type="project" value="InterPro"/>
</dbReference>
<evidence type="ECO:0000256" key="8">
    <source>
        <dbReference type="PIRSR" id="PIRSR601580-3"/>
    </source>
</evidence>
<keyword evidence="9" id="KW-0732">Signal</keyword>
<dbReference type="Proteomes" id="UP000005666">
    <property type="component" value="Chromosome 8"/>
</dbReference>
<keyword evidence="8" id="KW-1015">Disulfide bond</keyword>
<keyword evidence="7 9" id="KW-0143">Chaperone</keyword>
<dbReference type="SUPFAM" id="SSF63887">
    <property type="entry name" value="P-domain of calnexin/calreticulin"/>
    <property type="match status" value="1"/>
</dbReference>
<evidence type="ECO:0000256" key="10">
    <source>
        <dbReference type="SAM" id="MobiDB-lite"/>
    </source>
</evidence>
<proteinExistence type="inferred from homology"/>
<dbReference type="PANTHER" id="PTHR11073">
    <property type="entry name" value="CALRETICULIN AND CALNEXIN"/>
    <property type="match status" value="1"/>
</dbReference>
<evidence type="ECO:0000256" key="9">
    <source>
        <dbReference type="RuleBase" id="RU362126"/>
    </source>
</evidence>
<keyword evidence="4 9" id="KW-0256">Endoplasmic reticulum</keyword>
<keyword evidence="5 9" id="KW-1133">Transmembrane helix</keyword>
<feature type="transmembrane region" description="Helical" evidence="9">
    <location>
        <begin position="503"/>
        <end position="528"/>
    </location>
</feature>
<dbReference type="InterPro" id="IPR013320">
    <property type="entry name" value="ConA-like_dom_sf"/>
</dbReference>
<feature type="compositionally biased region" description="Basic and acidic residues" evidence="10">
    <location>
        <begin position="535"/>
        <end position="563"/>
    </location>
</feature>
<dbReference type="FunFam" id="2.10.250.10:FF:000001">
    <property type="entry name" value="Calnexin homolog"/>
    <property type="match status" value="1"/>
</dbReference>
<dbReference type="GeneID" id="11534224"/>
<evidence type="ECO:0000256" key="3">
    <source>
        <dbReference type="ARBA" id="ARBA00022692"/>
    </source>
</evidence>
<dbReference type="GO" id="GO:0036503">
    <property type="term" value="P:ERAD pathway"/>
    <property type="evidence" value="ECO:0007669"/>
    <property type="project" value="TreeGrafter"/>
</dbReference>
<dbReference type="InterPro" id="IPR009033">
    <property type="entry name" value="Calreticulin/calnexin_P_dom_sf"/>
</dbReference>
<gene>
    <name evidence="11" type="primary">TPHA0H03080</name>
    <name evidence="11" type="ordered locus">TPHA_0H03080</name>
</gene>
<evidence type="ECO:0000256" key="5">
    <source>
        <dbReference type="ARBA" id="ARBA00022989"/>
    </source>
</evidence>
<dbReference type="PRINTS" id="PR00626">
    <property type="entry name" value="CALRETICULIN"/>
</dbReference>
<dbReference type="OrthoDB" id="1938156at2759"/>
<comment type="subcellular location">
    <subcellularLocation>
        <location evidence="1">Endoplasmic reticulum membrane</location>
        <topology evidence="1">Single-pass membrane protein</topology>
    </subcellularLocation>
</comment>
<dbReference type="AlphaFoldDB" id="G8BWR0"/>
<dbReference type="Gene3D" id="2.60.120.200">
    <property type="match status" value="1"/>
</dbReference>
<evidence type="ECO:0000256" key="1">
    <source>
        <dbReference type="ARBA" id="ARBA00004389"/>
    </source>
</evidence>